<proteinExistence type="predicted"/>
<evidence type="ECO:0000313" key="1">
    <source>
        <dbReference type="EMBL" id="GAN59205.1"/>
    </source>
</evidence>
<keyword evidence="4" id="KW-1185">Reference proteome</keyword>
<protein>
    <recommendedName>
        <fullName evidence="5">Flagellar FliJ protein</fullName>
    </recommendedName>
</protein>
<reference evidence="1 3" key="1">
    <citation type="submission" date="2012-11" db="EMBL/GenBank/DDBJ databases">
        <title>Whole genome sequence of Acetobacter cibinongensis 4H-1.</title>
        <authorList>
            <person name="Azuma Y."/>
            <person name="Higashiura N."/>
            <person name="Hirakawa H."/>
            <person name="Matsushita K."/>
        </authorList>
    </citation>
    <scope>NUCLEOTIDE SEQUENCE [LARGE SCALE GENOMIC DNA]</scope>
    <source>
        <strain evidence="1 3">4H-1</strain>
    </source>
</reference>
<name>A0A0D6N0D9_9PROT</name>
<accession>A0A0D6N0D9</accession>
<dbReference type="EMBL" id="BJVU01000010">
    <property type="protein sequence ID" value="GEL59583.1"/>
    <property type="molecule type" value="Genomic_DNA"/>
</dbReference>
<evidence type="ECO:0008006" key="5">
    <source>
        <dbReference type="Google" id="ProtNLM"/>
    </source>
</evidence>
<accession>A0A6N3SSZ6</accession>
<sequence length="171" mass="19490">MADPDRLKLRQAALLVRLQTLREEQATCDLAVARAQTAQARQQMAEATAAYEHESTAQTDARHQRWLGRVGQELSGRTVKALHVEDEAGLASIQQHSLSQKKARQRVRQTEAASKKAEVAMVLVRNSATRRKRLMLKIQQDYKRAEWLREEAARDQHSQLLFAQRLAEKQA</sequence>
<evidence type="ECO:0000313" key="2">
    <source>
        <dbReference type="EMBL" id="GEL59583.1"/>
    </source>
</evidence>
<comment type="caution">
    <text evidence="1">The sequence shown here is derived from an EMBL/GenBank/DDBJ whole genome shotgun (WGS) entry which is preliminary data.</text>
</comment>
<dbReference type="RefSeq" id="WP_048837303.1">
    <property type="nucleotide sequence ID" value="NZ_BAMV01000002.1"/>
</dbReference>
<gene>
    <name evidence="1" type="ORF">Abci_002_082</name>
    <name evidence="2" type="ORF">ACI01nite_21850</name>
</gene>
<dbReference type="AlphaFoldDB" id="A0A0D6N0D9"/>
<evidence type="ECO:0000313" key="3">
    <source>
        <dbReference type="Proteomes" id="UP000032671"/>
    </source>
</evidence>
<dbReference type="Proteomes" id="UP000032671">
    <property type="component" value="Unassembled WGS sequence"/>
</dbReference>
<evidence type="ECO:0000313" key="4">
    <source>
        <dbReference type="Proteomes" id="UP000321891"/>
    </source>
</evidence>
<organism evidence="1 3">
    <name type="scientific">Acetobacter cibinongensis</name>
    <dbReference type="NCBI Taxonomy" id="146475"/>
    <lineage>
        <taxon>Bacteria</taxon>
        <taxon>Pseudomonadati</taxon>
        <taxon>Pseudomonadota</taxon>
        <taxon>Alphaproteobacteria</taxon>
        <taxon>Acetobacterales</taxon>
        <taxon>Acetobacteraceae</taxon>
        <taxon>Acetobacter</taxon>
    </lineage>
</organism>
<dbReference type="STRING" id="1231339.Abci_002_082"/>
<reference evidence="2 4" key="2">
    <citation type="submission" date="2019-07" db="EMBL/GenBank/DDBJ databases">
        <title>Whole genome shotgun sequence of Acetobacter cibinongensis NBRC 16605.</title>
        <authorList>
            <person name="Hosoyama A."/>
            <person name="Uohara A."/>
            <person name="Ohji S."/>
            <person name="Ichikawa N."/>
        </authorList>
    </citation>
    <scope>NUCLEOTIDE SEQUENCE [LARGE SCALE GENOMIC DNA]</scope>
    <source>
        <strain evidence="2 4">NBRC 16605</strain>
    </source>
</reference>
<dbReference type="Proteomes" id="UP000321891">
    <property type="component" value="Unassembled WGS sequence"/>
</dbReference>
<dbReference type="EMBL" id="BAMV01000002">
    <property type="protein sequence ID" value="GAN59205.1"/>
    <property type="molecule type" value="Genomic_DNA"/>
</dbReference>